<dbReference type="RefSeq" id="WP_187659599.1">
    <property type="nucleotide sequence ID" value="NZ_JACTAB010000001.1"/>
</dbReference>
<organism evidence="5 6">
    <name type="scientific">Flavobacterium buctense</name>
    <dbReference type="NCBI Taxonomy" id="1648146"/>
    <lineage>
        <taxon>Bacteria</taxon>
        <taxon>Pseudomonadati</taxon>
        <taxon>Bacteroidota</taxon>
        <taxon>Flavobacteriia</taxon>
        <taxon>Flavobacteriales</taxon>
        <taxon>Flavobacteriaceae</taxon>
        <taxon>Flavobacterium</taxon>
    </lineage>
</organism>
<dbReference type="PIRSF" id="PIRSF016719">
    <property type="entry name" value="UCP016719"/>
    <property type="match status" value="1"/>
</dbReference>
<dbReference type="EMBL" id="JBBPCB010000001">
    <property type="protein sequence ID" value="MEK8179488.1"/>
    <property type="molecule type" value="Genomic_DNA"/>
</dbReference>
<dbReference type="Pfam" id="PF07075">
    <property type="entry name" value="NamZ_N"/>
    <property type="match status" value="1"/>
</dbReference>
<feature type="chain" id="PRO_5045137896" evidence="2">
    <location>
        <begin position="24"/>
        <end position="426"/>
    </location>
</feature>
<proteinExistence type="predicted"/>
<evidence type="ECO:0000313" key="6">
    <source>
        <dbReference type="Proteomes" id="UP001491349"/>
    </source>
</evidence>
<dbReference type="Gene3D" id="3.40.50.12170">
    <property type="entry name" value="Uncharacterised protein PF07075, DUF1343"/>
    <property type="match status" value="1"/>
</dbReference>
<evidence type="ECO:0000313" key="5">
    <source>
        <dbReference type="EMBL" id="MEK8179488.1"/>
    </source>
</evidence>
<evidence type="ECO:0000259" key="3">
    <source>
        <dbReference type="Pfam" id="PF07075"/>
    </source>
</evidence>
<dbReference type="Proteomes" id="UP001491349">
    <property type="component" value="Unassembled WGS sequence"/>
</dbReference>
<feature type="region of interest" description="Disordered" evidence="1">
    <location>
        <begin position="25"/>
        <end position="47"/>
    </location>
</feature>
<dbReference type="Pfam" id="PF20732">
    <property type="entry name" value="NamZ_C"/>
    <property type="match status" value="1"/>
</dbReference>
<keyword evidence="6" id="KW-1185">Reference proteome</keyword>
<name>A0ABU9DYM4_9FLAO</name>
<feature type="compositionally biased region" description="Basic and acidic residues" evidence="1">
    <location>
        <begin position="32"/>
        <end position="47"/>
    </location>
</feature>
<evidence type="ECO:0000256" key="2">
    <source>
        <dbReference type="SAM" id="SignalP"/>
    </source>
</evidence>
<feature type="signal peptide" evidence="2">
    <location>
        <begin position="1"/>
        <end position="23"/>
    </location>
</feature>
<keyword evidence="2" id="KW-0732">Signal</keyword>
<dbReference type="PANTHER" id="PTHR42915">
    <property type="entry name" value="HYPOTHETICAL 460 KDA PROTEIN IN FEUA-SIGW INTERGENIC REGION [PRECURSOR]"/>
    <property type="match status" value="1"/>
</dbReference>
<feature type="domain" description="Peptidoglycan beta-N-acetylmuramidase NamZ C-terminal" evidence="4">
    <location>
        <begin position="290"/>
        <end position="425"/>
    </location>
</feature>
<accession>A0ABU9DYM4</accession>
<protein>
    <submittedName>
        <fullName evidence="5">DUF1343 domain-containing protein</fullName>
    </submittedName>
</protein>
<reference evidence="5 6" key="1">
    <citation type="submission" date="2024-04" db="EMBL/GenBank/DDBJ databases">
        <title>draft genome sequnece of Flavobacterium buctense JCM 30750.</title>
        <authorList>
            <person name="Kim D.-U."/>
        </authorList>
    </citation>
    <scope>NUCLEOTIDE SEQUENCE [LARGE SCALE GENOMIC DNA]</scope>
    <source>
        <strain evidence="5 6">JCM 30750</strain>
    </source>
</reference>
<dbReference type="InterPro" id="IPR008302">
    <property type="entry name" value="NamZ"/>
</dbReference>
<dbReference type="InterPro" id="IPR048503">
    <property type="entry name" value="NamZ_C"/>
</dbReference>
<comment type="caution">
    <text evidence="5">The sequence shown here is derived from an EMBL/GenBank/DDBJ whole genome shotgun (WGS) entry which is preliminary data.</text>
</comment>
<sequence length="426" mass="47780">MISNLVFKNTVLFSVLLMLSCGASEKGKGKRDKAEVEKQNADSRTQKAEIGTGADNWAIYLPLLKNKKVGIVTNQTGILTHEYDTLSNGKIVLRNTYEKISIVDFLLQATIKVQKIYAPEHGFRGTADAGELIKDGKDTKTSLPIISLYGNNKKPKPEQLAGIDVLVFDLQDVGARFYTYISSLHYIMEACAENNIPLIVLDRPNPNGAIVDGPILEKEFTSFVGMHQIPLLHGMTIGEYAQMINGEKWLKNGAQCNLTVIPCLNYKREMPYSLPVKPSPNLPNDQSINLYASLCLFEGTNVSSGRGTEKQFQIYGSPFLPKSDFSFTPIPNFGAKEPMHKDQLCYGEDLTQIQKVTRLELKWLIKAYNTTSDKTKFFNDFFTKLAGTKTLQKQIEAGTSETEIRKSWEKGLAEFKAMRKKYLIYN</sequence>
<evidence type="ECO:0000259" key="4">
    <source>
        <dbReference type="Pfam" id="PF20732"/>
    </source>
</evidence>
<evidence type="ECO:0000256" key="1">
    <source>
        <dbReference type="SAM" id="MobiDB-lite"/>
    </source>
</evidence>
<feature type="domain" description="Peptidoglycan beta-N-acetylmuramidase NamZ N-terminal" evidence="3">
    <location>
        <begin position="69"/>
        <end position="285"/>
    </location>
</feature>
<dbReference type="PANTHER" id="PTHR42915:SF1">
    <property type="entry name" value="PEPTIDOGLYCAN BETA-N-ACETYLMURAMIDASE NAMZ"/>
    <property type="match status" value="1"/>
</dbReference>
<dbReference type="Gene3D" id="3.90.1150.140">
    <property type="match status" value="1"/>
</dbReference>
<dbReference type="InterPro" id="IPR048502">
    <property type="entry name" value="NamZ_N"/>
</dbReference>
<gene>
    <name evidence="5" type="ORF">WMW71_03965</name>
</gene>